<dbReference type="PANTHER" id="PTHR31121:SF7">
    <property type="entry name" value="MANNOSYLTRANSFERASE KTR4-RELATED"/>
    <property type="match status" value="1"/>
</dbReference>
<dbReference type="Gene3D" id="3.90.550.10">
    <property type="entry name" value="Spore Coat Polysaccharide Biosynthesis Protein SpsA, Chain A"/>
    <property type="match status" value="2"/>
</dbReference>
<dbReference type="GO" id="GO:0016020">
    <property type="term" value="C:membrane"/>
    <property type="evidence" value="ECO:0007669"/>
    <property type="project" value="InterPro"/>
</dbReference>
<accession>A0A0D2EBZ4</accession>
<dbReference type="GO" id="GO:0005794">
    <property type="term" value="C:Golgi apparatus"/>
    <property type="evidence" value="ECO:0007669"/>
    <property type="project" value="TreeGrafter"/>
</dbReference>
<dbReference type="InterPro" id="IPR002685">
    <property type="entry name" value="Glyco_trans_15"/>
</dbReference>
<dbReference type="Proteomes" id="UP000054342">
    <property type="component" value="Unassembled WGS sequence"/>
</dbReference>
<dbReference type="GO" id="GO:0000032">
    <property type="term" value="P:cell wall mannoprotein biosynthetic process"/>
    <property type="evidence" value="ECO:0007669"/>
    <property type="project" value="TreeGrafter"/>
</dbReference>
<evidence type="ECO:0000313" key="7">
    <source>
        <dbReference type="Proteomes" id="UP000054342"/>
    </source>
</evidence>
<evidence type="ECO:0008006" key="8">
    <source>
        <dbReference type="Google" id="ProtNLM"/>
    </source>
</evidence>
<feature type="region of interest" description="Disordered" evidence="4">
    <location>
        <begin position="1"/>
        <end position="58"/>
    </location>
</feature>
<dbReference type="HOGENOM" id="CLU_024327_3_0_1"/>
<dbReference type="PANTHER" id="PTHR31121">
    <property type="entry name" value="ALPHA-1,2 MANNOSYLTRANSFERASE KTR1"/>
    <property type="match status" value="1"/>
</dbReference>
<dbReference type="OrthoDB" id="202470at2759"/>
<comment type="similarity">
    <text evidence="1">Belongs to the glycosyltransferase 15 family.</text>
</comment>
<proteinExistence type="inferred from homology"/>
<dbReference type="GO" id="GO:0000026">
    <property type="term" value="F:alpha-1,2-mannosyltransferase activity"/>
    <property type="evidence" value="ECO:0007669"/>
    <property type="project" value="TreeGrafter"/>
</dbReference>
<keyword evidence="5" id="KW-1133">Transmembrane helix</keyword>
<evidence type="ECO:0000256" key="1">
    <source>
        <dbReference type="ARBA" id="ARBA00007677"/>
    </source>
</evidence>
<evidence type="ECO:0000256" key="5">
    <source>
        <dbReference type="SAM" id="Phobius"/>
    </source>
</evidence>
<sequence length="634" mass="71500">MGSSHQSTPPPLLSDHVDLPSSSNRRAVTPSGAPAPSFAPNPASTPSSAPRWKSSGKGPVSLRRVYSRLHLRDPSIWRRWILIITIFVLTFHLYRSLARHDLLSRLPAEWRNDKTLSSILQPDIRESKSKRKKHDPLKWLKDHSSFDSQFPNSYTARPRAALISLVRNEELDGILQSIRHLEYHWNRRYRYPWIFFNEKPFSEEFKAATSNATDAHTEYHVVPREHWSTPSWIDQTRYMDALDYLGTIGVGKGHMLSYHSVCPFPLGPYTSCNPPRIVYSAVDFLPLLRAIAICSQVPYQMIRWQSGFFYHHPALSSYTYYWRVEPDVHFFCPIPYDPFSFLAENDLVYGFNMAILDDARSFTSLWSVTRDFIAANSELIHPDADLDWLLDASNGGEYNNCQFFSNFEIGSLDFWRSEGPSAYFDHLDKNGGFFYERFGDAPVHTLALAMFARKDQVWFFRDVGYQHDIARHCPPAGASVTLSDAGTGAGERAQEEAAGGPRGTNRRHHAGAGALRAAEAAEDARRARHETGKPWWTKAWTKVGTEGAQAHASAGHSEDAGVGVGVAVCSCEPTSLDENFYKLVPMESPQVKPGDTCIRLWLGGEWLSKKDGWQQDVERAFGGDGYGGYVLDGM</sequence>
<keyword evidence="2" id="KW-0328">Glycosyltransferase</keyword>
<feature type="transmembrane region" description="Helical" evidence="5">
    <location>
        <begin position="76"/>
        <end position="94"/>
    </location>
</feature>
<protein>
    <recommendedName>
        <fullName evidence="8">Mannosyltransferase</fullName>
    </recommendedName>
</protein>
<dbReference type="GO" id="GO:0006487">
    <property type="term" value="P:protein N-linked glycosylation"/>
    <property type="evidence" value="ECO:0007669"/>
    <property type="project" value="TreeGrafter"/>
</dbReference>
<keyword evidence="7" id="KW-1185">Reference proteome</keyword>
<dbReference type="InterPro" id="IPR029044">
    <property type="entry name" value="Nucleotide-diphossugar_trans"/>
</dbReference>
<dbReference type="EMBL" id="KN847321">
    <property type="protein sequence ID" value="KIW52220.1"/>
    <property type="molecule type" value="Genomic_DNA"/>
</dbReference>
<dbReference type="STRING" id="348802.A0A0D2EBZ4"/>
<reference evidence="6 7" key="1">
    <citation type="submission" date="2015-01" db="EMBL/GenBank/DDBJ databases">
        <title>The Genome Sequence of Exophiala xenobiotica CBS118157.</title>
        <authorList>
            <consortium name="The Broad Institute Genomics Platform"/>
            <person name="Cuomo C."/>
            <person name="de Hoog S."/>
            <person name="Gorbushina A."/>
            <person name="Stielow B."/>
            <person name="Teixiera M."/>
            <person name="Abouelleil A."/>
            <person name="Chapman S.B."/>
            <person name="Priest M."/>
            <person name="Young S.K."/>
            <person name="Wortman J."/>
            <person name="Nusbaum C."/>
            <person name="Birren B."/>
        </authorList>
    </citation>
    <scope>NUCLEOTIDE SEQUENCE [LARGE SCALE GENOMIC DNA]</scope>
    <source>
        <strain evidence="6 7">CBS 118157</strain>
    </source>
</reference>
<keyword evidence="3" id="KW-0808">Transferase</keyword>
<dbReference type="SUPFAM" id="SSF53448">
    <property type="entry name" value="Nucleotide-diphospho-sugar transferases"/>
    <property type="match status" value="2"/>
</dbReference>
<keyword evidence="5" id="KW-0472">Membrane</keyword>
<evidence type="ECO:0000256" key="2">
    <source>
        <dbReference type="ARBA" id="ARBA00022676"/>
    </source>
</evidence>
<dbReference type="GeneID" id="25329788"/>
<gene>
    <name evidence="6" type="ORF">PV05_07880</name>
</gene>
<dbReference type="RefSeq" id="XP_013312804.1">
    <property type="nucleotide sequence ID" value="XM_013457350.1"/>
</dbReference>
<name>A0A0D2EBZ4_9EURO</name>
<dbReference type="AlphaFoldDB" id="A0A0D2EBZ4"/>
<evidence type="ECO:0000313" key="6">
    <source>
        <dbReference type="EMBL" id="KIW52220.1"/>
    </source>
</evidence>
<feature type="compositionally biased region" description="Low complexity" evidence="4">
    <location>
        <begin position="30"/>
        <end position="50"/>
    </location>
</feature>
<dbReference type="Pfam" id="PF01793">
    <property type="entry name" value="Glyco_transf_15"/>
    <property type="match status" value="2"/>
</dbReference>
<evidence type="ECO:0000256" key="4">
    <source>
        <dbReference type="SAM" id="MobiDB-lite"/>
    </source>
</evidence>
<evidence type="ECO:0000256" key="3">
    <source>
        <dbReference type="ARBA" id="ARBA00022679"/>
    </source>
</evidence>
<keyword evidence="5" id="KW-0812">Transmembrane</keyword>
<feature type="region of interest" description="Disordered" evidence="4">
    <location>
        <begin position="480"/>
        <end position="523"/>
    </location>
</feature>
<dbReference type="GO" id="GO:0006493">
    <property type="term" value="P:protein O-linked glycosylation"/>
    <property type="evidence" value="ECO:0007669"/>
    <property type="project" value="TreeGrafter"/>
</dbReference>
<organism evidence="6 7">
    <name type="scientific">Exophiala xenobiotica</name>
    <dbReference type="NCBI Taxonomy" id="348802"/>
    <lineage>
        <taxon>Eukaryota</taxon>
        <taxon>Fungi</taxon>
        <taxon>Dikarya</taxon>
        <taxon>Ascomycota</taxon>
        <taxon>Pezizomycotina</taxon>
        <taxon>Eurotiomycetes</taxon>
        <taxon>Chaetothyriomycetidae</taxon>
        <taxon>Chaetothyriales</taxon>
        <taxon>Herpotrichiellaceae</taxon>
        <taxon>Exophiala</taxon>
    </lineage>
</organism>